<protein>
    <submittedName>
        <fullName evidence="2">Putative farnesoic acid o-methyltransferase-like protein</fullName>
    </submittedName>
</protein>
<keyword evidence="2" id="KW-0808">Transferase</keyword>
<name>A0A2M3Z0L1_9DIPT</name>
<sequence length="216" mass="23331">MADMGGRYPSYGFHPNYLSNPADLTYGPTEPPRATFTTDGGPSSSGSSSSSFHPDSDAPPKQNTFGSHFTRELAGCWQYCNINGPFPPNMVRAGIDTDGDVIYVGRAFHEGDMIPAKVIPTKNLAFICYGGEEILKEDFEVLRYGAFVWEFATGGSVPVTAVRIGATADGEPLYMGRAIHNGSQTPGKIQPSHGCCYIPFDGEEVSKPDYEVLCVR</sequence>
<proteinExistence type="predicted"/>
<organism evidence="2">
    <name type="scientific">Anopheles braziliensis</name>
    <dbReference type="NCBI Taxonomy" id="58242"/>
    <lineage>
        <taxon>Eukaryota</taxon>
        <taxon>Metazoa</taxon>
        <taxon>Ecdysozoa</taxon>
        <taxon>Arthropoda</taxon>
        <taxon>Hexapoda</taxon>
        <taxon>Insecta</taxon>
        <taxon>Pterygota</taxon>
        <taxon>Neoptera</taxon>
        <taxon>Endopterygota</taxon>
        <taxon>Diptera</taxon>
        <taxon>Nematocera</taxon>
        <taxon>Culicoidea</taxon>
        <taxon>Culicidae</taxon>
        <taxon>Anophelinae</taxon>
        <taxon>Anopheles</taxon>
    </lineage>
</organism>
<reference evidence="2" key="1">
    <citation type="submission" date="2018-01" db="EMBL/GenBank/DDBJ databases">
        <title>An insight into the sialome of Amazonian anophelines.</title>
        <authorList>
            <person name="Ribeiro J.M."/>
            <person name="Scarpassa V."/>
            <person name="Calvo E."/>
        </authorList>
    </citation>
    <scope>NUCLEOTIDE SEQUENCE</scope>
    <source>
        <tissue evidence="2">Salivary glands</tissue>
    </source>
</reference>
<dbReference type="PANTHER" id="PTHR31649:SF10">
    <property type="entry name" value="IP19903P-RELATED"/>
    <property type="match status" value="1"/>
</dbReference>
<feature type="region of interest" description="Disordered" evidence="1">
    <location>
        <begin position="22"/>
        <end position="64"/>
    </location>
</feature>
<feature type="compositionally biased region" description="Low complexity" evidence="1">
    <location>
        <begin position="39"/>
        <end position="53"/>
    </location>
</feature>
<evidence type="ECO:0000256" key="1">
    <source>
        <dbReference type="SAM" id="MobiDB-lite"/>
    </source>
</evidence>
<dbReference type="GO" id="GO:0008168">
    <property type="term" value="F:methyltransferase activity"/>
    <property type="evidence" value="ECO:0007669"/>
    <property type="project" value="UniProtKB-KW"/>
</dbReference>
<accession>A0A2M3Z0L1</accession>
<dbReference type="SMART" id="SM00696">
    <property type="entry name" value="DM9"/>
    <property type="match status" value="2"/>
</dbReference>
<dbReference type="InterPro" id="IPR006616">
    <property type="entry name" value="DM9_repeat"/>
</dbReference>
<dbReference type="AlphaFoldDB" id="A0A2M3Z0L1"/>
<evidence type="ECO:0000313" key="2">
    <source>
        <dbReference type="EMBL" id="MBW21978.1"/>
    </source>
</evidence>
<dbReference type="EMBL" id="GGFM01001227">
    <property type="protein sequence ID" value="MBW21978.1"/>
    <property type="molecule type" value="Transcribed_RNA"/>
</dbReference>
<dbReference type="GO" id="GO:0032259">
    <property type="term" value="P:methylation"/>
    <property type="evidence" value="ECO:0007669"/>
    <property type="project" value="UniProtKB-KW"/>
</dbReference>
<dbReference type="Pfam" id="PF11901">
    <property type="entry name" value="DM9"/>
    <property type="match status" value="1"/>
</dbReference>
<dbReference type="PANTHER" id="PTHR31649">
    <property type="entry name" value="AGAP009604-PA"/>
    <property type="match status" value="1"/>
</dbReference>
<keyword evidence="2" id="KW-0489">Methyltransferase</keyword>